<organism evidence="3 4">
    <name type="scientific">Streptomyces noursei</name>
    <name type="common">Streptomyces albulus</name>
    <dbReference type="NCBI Taxonomy" id="1971"/>
    <lineage>
        <taxon>Bacteria</taxon>
        <taxon>Bacillati</taxon>
        <taxon>Actinomycetota</taxon>
        <taxon>Actinomycetes</taxon>
        <taxon>Kitasatosporales</taxon>
        <taxon>Streptomycetaceae</taxon>
        <taxon>Streptomyces</taxon>
    </lineage>
</organism>
<dbReference type="RefSeq" id="WP_157846721.1">
    <property type="nucleotide sequence ID" value="NZ_BHXC01000007.1"/>
</dbReference>
<dbReference type="Pfam" id="PF03771">
    <property type="entry name" value="SPDY"/>
    <property type="match status" value="2"/>
</dbReference>
<feature type="region of interest" description="Disordered" evidence="1">
    <location>
        <begin position="234"/>
        <end position="256"/>
    </location>
</feature>
<dbReference type="InterPro" id="IPR005523">
    <property type="entry name" value="DUF317_SPDY"/>
</dbReference>
<feature type="domain" description="DUF317" evidence="2">
    <location>
        <begin position="133"/>
        <end position="194"/>
    </location>
</feature>
<evidence type="ECO:0000313" key="4">
    <source>
        <dbReference type="Proteomes" id="UP000288351"/>
    </source>
</evidence>
<name>A0A401RA16_STRNR</name>
<feature type="domain" description="DUF317" evidence="2">
    <location>
        <begin position="49"/>
        <end position="105"/>
    </location>
</feature>
<feature type="compositionally biased region" description="Low complexity" evidence="1">
    <location>
        <begin position="236"/>
        <end position="246"/>
    </location>
</feature>
<gene>
    <name evidence="3" type="ORF">SALB_07248</name>
</gene>
<dbReference type="Proteomes" id="UP000288351">
    <property type="component" value="Unassembled WGS sequence"/>
</dbReference>
<comment type="caution">
    <text evidence="3">The sequence shown here is derived from an EMBL/GenBank/DDBJ whole genome shotgun (WGS) entry which is preliminary data.</text>
</comment>
<reference evidence="3 4" key="1">
    <citation type="journal article" date="2019" name="Microbiol. Resour. Announc.">
        <title>Draft Genome Sequence of the Most Traditional epsilon-Poly-l-Lysine Producer, Streptomyces albulus NBRC14147.</title>
        <authorList>
            <person name="Yamanaka K."/>
            <person name="Hamano Y."/>
        </authorList>
    </citation>
    <scope>NUCLEOTIDE SEQUENCE [LARGE SCALE GENOMIC DNA]</scope>
    <source>
        <strain evidence="3 4">NBRC 14147</strain>
    </source>
</reference>
<dbReference type="AlphaFoldDB" id="A0A401RA16"/>
<evidence type="ECO:0000259" key="2">
    <source>
        <dbReference type="Pfam" id="PF03771"/>
    </source>
</evidence>
<accession>A0A401RA16</accession>
<dbReference type="EMBL" id="BHXC01000007">
    <property type="protein sequence ID" value="GCB94448.1"/>
    <property type="molecule type" value="Genomic_DNA"/>
</dbReference>
<evidence type="ECO:0000313" key="3">
    <source>
        <dbReference type="EMBL" id="GCB94448.1"/>
    </source>
</evidence>
<sequence>MSGETATEHRVAPRHLAGGGDPAWVTVPLHRAFGWTPADDPLMPRVILTSPDRQTVLRLDPDPNRSWWALHHTGDRDRPAWSVAFDAQTPVECIAALTDALASPRSNAARITHPYDYLGQAGWVRARDHDGFTSPDGHCDIEHFVSSSGNSRWYVNTAVSGDPEGQIWQAHLPGDTPQHLVAAFVRALADPAPLVRDPQQLPTRVLARIRIQPRRIPLPTVTALEQRTARLIQQHAAPGTAGAARRPPIPRQRRPR</sequence>
<protein>
    <recommendedName>
        <fullName evidence="2">DUF317 domain-containing protein</fullName>
    </recommendedName>
</protein>
<proteinExistence type="predicted"/>
<evidence type="ECO:0000256" key="1">
    <source>
        <dbReference type="SAM" id="MobiDB-lite"/>
    </source>
</evidence>